<feature type="transmembrane region" description="Helical" evidence="1">
    <location>
        <begin position="74"/>
        <end position="93"/>
    </location>
</feature>
<feature type="transmembrane region" description="Helical" evidence="1">
    <location>
        <begin position="12"/>
        <end position="35"/>
    </location>
</feature>
<organism evidence="2 3">
    <name type="scientific">Janibacter alkaliphilus</name>
    <dbReference type="NCBI Taxonomy" id="1069963"/>
    <lineage>
        <taxon>Bacteria</taxon>
        <taxon>Bacillati</taxon>
        <taxon>Actinomycetota</taxon>
        <taxon>Actinomycetes</taxon>
        <taxon>Micrococcales</taxon>
        <taxon>Intrasporangiaceae</taxon>
        <taxon>Janibacter</taxon>
    </lineage>
</organism>
<feature type="transmembrane region" description="Helical" evidence="1">
    <location>
        <begin position="41"/>
        <end position="62"/>
    </location>
</feature>
<gene>
    <name evidence="2" type="ORF">BJY28_001893</name>
</gene>
<evidence type="ECO:0000313" key="3">
    <source>
        <dbReference type="Proteomes" id="UP000592181"/>
    </source>
</evidence>
<evidence type="ECO:0000313" key="2">
    <source>
        <dbReference type="EMBL" id="NYG37424.1"/>
    </source>
</evidence>
<comment type="caution">
    <text evidence="2">The sequence shown here is derived from an EMBL/GenBank/DDBJ whole genome shotgun (WGS) entry which is preliminary data.</text>
</comment>
<dbReference type="Proteomes" id="UP000592181">
    <property type="component" value="Unassembled WGS sequence"/>
</dbReference>
<reference evidence="2 3" key="1">
    <citation type="submission" date="2020-07" db="EMBL/GenBank/DDBJ databases">
        <title>Sequencing the genomes of 1000 actinobacteria strains.</title>
        <authorList>
            <person name="Klenk H.-P."/>
        </authorList>
    </citation>
    <scope>NUCLEOTIDE SEQUENCE [LARGE SCALE GENOMIC DNA]</scope>
    <source>
        <strain evidence="2 3">DSM 24723</strain>
    </source>
</reference>
<sequence>MSTPPRRTPVQGMLRELVVVGSVGLVVFTAAGAAIGGSDGALSALVGSALAYAVLLIGLLSISLVVRDAPTSMAGAYLVYLGQLIVLTAALLAVRDAPWLQGTVASATAILQTLALQVAQIHGYVRSRHVLYPEGGRA</sequence>
<keyword evidence="3" id="KW-1185">Reference proteome</keyword>
<dbReference type="RefSeq" id="WP_179462790.1">
    <property type="nucleotide sequence ID" value="NZ_JACBZX010000001.1"/>
</dbReference>
<keyword evidence="1" id="KW-0472">Membrane</keyword>
<evidence type="ECO:0000256" key="1">
    <source>
        <dbReference type="SAM" id="Phobius"/>
    </source>
</evidence>
<protein>
    <submittedName>
        <fullName evidence="2">Ca2+/Na+ antiporter</fullName>
    </submittedName>
</protein>
<name>A0A852XAN0_9MICO</name>
<dbReference type="AlphaFoldDB" id="A0A852XAN0"/>
<keyword evidence="1" id="KW-1133">Transmembrane helix</keyword>
<proteinExistence type="predicted"/>
<dbReference type="EMBL" id="JACBZX010000001">
    <property type="protein sequence ID" value="NYG37424.1"/>
    <property type="molecule type" value="Genomic_DNA"/>
</dbReference>
<accession>A0A852XAN0</accession>
<keyword evidence="1" id="KW-0812">Transmembrane</keyword>